<proteinExistence type="predicted"/>
<feature type="domain" description="CARD" evidence="2">
    <location>
        <begin position="1"/>
        <end position="85"/>
    </location>
</feature>
<feature type="compositionally biased region" description="Low complexity" evidence="1">
    <location>
        <begin position="359"/>
        <end position="371"/>
    </location>
</feature>
<dbReference type="EMBL" id="OV696693">
    <property type="protein sequence ID" value="CAH1271052.1"/>
    <property type="molecule type" value="Genomic_DNA"/>
</dbReference>
<dbReference type="Gene3D" id="1.10.533.10">
    <property type="entry name" value="Death Domain, Fas"/>
    <property type="match status" value="1"/>
</dbReference>
<protein>
    <submittedName>
        <fullName evidence="3">Hypp4544 protein</fullName>
    </submittedName>
</protein>
<dbReference type="Pfam" id="PF00619">
    <property type="entry name" value="CARD"/>
    <property type="match status" value="1"/>
</dbReference>
<dbReference type="SUPFAM" id="SSF47986">
    <property type="entry name" value="DEATH domain"/>
    <property type="match status" value="1"/>
</dbReference>
<dbReference type="InterPro" id="IPR027417">
    <property type="entry name" value="P-loop_NTPase"/>
</dbReference>
<evidence type="ECO:0000259" key="2">
    <source>
        <dbReference type="PROSITE" id="PS50209"/>
    </source>
</evidence>
<dbReference type="PANTHER" id="PTHR22845">
    <property type="entry name" value="APOPTOTIC PROTEASE-ACTIVATING FACTOR 1"/>
    <property type="match status" value="1"/>
</dbReference>
<dbReference type="GO" id="GO:0016887">
    <property type="term" value="F:ATP hydrolysis activity"/>
    <property type="evidence" value="ECO:0007669"/>
    <property type="project" value="InterPro"/>
</dbReference>
<dbReference type="InterPro" id="IPR001315">
    <property type="entry name" value="CARD"/>
</dbReference>
<dbReference type="SUPFAM" id="SSF52540">
    <property type="entry name" value="P-loop containing nucleoside triphosphate hydrolases"/>
    <property type="match status" value="1"/>
</dbReference>
<gene>
    <name evidence="3" type="primary">Hypp4544</name>
    <name evidence="3" type="ORF">BLAG_LOCUS23169</name>
</gene>
<dbReference type="GO" id="GO:0042981">
    <property type="term" value="P:regulation of apoptotic process"/>
    <property type="evidence" value="ECO:0007669"/>
    <property type="project" value="InterPro"/>
</dbReference>
<dbReference type="Gene3D" id="3.40.50.300">
    <property type="entry name" value="P-loop containing nucleotide triphosphate hydrolases"/>
    <property type="match status" value="1"/>
</dbReference>
<dbReference type="PANTHER" id="PTHR22845:SF5">
    <property type="entry name" value="APOPTOTIC PROTEASE-ACTIVATING FACTOR 1"/>
    <property type="match status" value="1"/>
</dbReference>
<dbReference type="PROSITE" id="PS50209">
    <property type="entry name" value="CARD"/>
    <property type="match status" value="1"/>
</dbReference>
<sequence length="389" mass="44223">MDVLRRNHRLLKNTISLGDIIGYLYENGSLTLDEIDRINNQATEEYRMEALLFKFARKPEKAFVDFCKALKEVGKPDYKHIAERLEEFILVLREPLLLEKQKTNVKKTVVHFFVSGDAKVVQNAMEGKHSTIVLSGTAGSGKTQIALWVAQQFTKQFRAALVWRIDGHNKNSFLHDMRSLLSALDEEVPVDDNQVNSCVAKALDSQGSPVLLIVDDIDDVELISPALLKGRLDSKVLIITQHHRLQHQDNLSILDDAYIDIKGFEEDEGVKFLELQLDQHPKELGRLVKTFDGLPLGLVAACSYIHRTHISVANYLTLLTEREATSKIKEDTYRLLSSSYEKRKLHDIVDSLFADLDCESSSSEQQRSTRTYQQGDVKGQKEMTRVDEK</sequence>
<dbReference type="Pfam" id="PF13401">
    <property type="entry name" value="AAA_22"/>
    <property type="match status" value="1"/>
</dbReference>
<reference evidence="3" key="1">
    <citation type="submission" date="2022-01" db="EMBL/GenBank/DDBJ databases">
        <authorList>
            <person name="Braso-Vives M."/>
        </authorList>
    </citation>
    <scope>NUCLEOTIDE SEQUENCE</scope>
</reference>
<dbReference type="OrthoDB" id="1357022at2759"/>
<dbReference type="InterPro" id="IPR011029">
    <property type="entry name" value="DEATH-like_dom_sf"/>
</dbReference>
<dbReference type="CDD" id="cd01671">
    <property type="entry name" value="CARD"/>
    <property type="match status" value="1"/>
</dbReference>
<evidence type="ECO:0000313" key="3">
    <source>
        <dbReference type="EMBL" id="CAH1271052.1"/>
    </source>
</evidence>
<dbReference type="InterPro" id="IPR049945">
    <property type="entry name" value="AAA_22"/>
</dbReference>
<accession>A0A8K0AAE4</accession>
<evidence type="ECO:0000256" key="1">
    <source>
        <dbReference type="SAM" id="MobiDB-lite"/>
    </source>
</evidence>
<keyword evidence="4" id="KW-1185">Reference proteome</keyword>
<feature type="region of interest" description="Disordered" evidence="1">
    <location>
        <begin position="359"/>
        <end position="389"/>
    </location>
</feature>
<organism evidence="3 4">
    <name type="scientific">Branchiostoma lanceolatum</name>
    <name type="common">Common lancelet</name>
    <name type="synonym">Amphioxus lanceolatum</name>
    <dbReference type="NCBI Taxonomy" id="7740"/>
    <lineage>
        <taxon>Eukaryota</taxon>
        <taxon>Metazoa</taxon>
        <taxon>Chordata</taxon>
        <taxon>Cephalochordata</taxon>
        <taxon>Leptocardii</taxon>
        <taxon>Amphioxiformes</taxon>
        <taxon>Branchiostomatidae</taxon>
        <taxon>Branchiostoma</taxon>
    </lineage>
</organism>
<evidence type="ECO:0000313" key="4">
    <source>
        <dbReference type="Proteomes" id="UP000838412"/>
    </source>
</evidence>
<dbReference type="Proteomes" id="UP000838412">
    <property type="component" value="Chromosome 8"/>
</dbReference>
<dbReference type="AlphaFoldDB" id="A0A8K0AAE4"/>
<name>A0A8K0AAE4_BRALA</name>
<feature type="compositionally biased region" description="Basic and acidic residues" evidence="1">
    <location>
        <begin position="378"/>
        <end position="389"/>
    </location>
</feature>